<dbReference type="KEGG" id="lcc:B488_01020"/>
<organism evidence="4 5">
    <name type="scientific">Liberibacter crescens (strain BT-1)</name>
    <dbReference type="NCBI Taxonomy" id="1215343"/>
    <lineage>
        <taxon>Bacteria</taxon>
        <taxon>Pseudomonadati</taxon>
        <taxon>Pseudomonadota</taxon>
        <taxon>Alphaproteobacteria</taxon>
        <taxon>Hyphomicrobiales</taxon>
        <taxon>Rhizobiaceae</taxon>
        <taxon>Liberibacter</taxon>
    </lineage>
</organism>
<dbReference type="FunFam" id="3.40.50.720:FF:000080">
    <property type="entry name" value="Thiazole biosynthesis adenylyltransferase ThiF"/>
    <property type="match status" value="1"/>
</dbReference>
<dbReference type="EMBL" id="CP003789">
    <property type="protein sequence ID" value="AGA64095.1"/>
    <property type="molecule type" value="Genomic_DNA"/>
</dbReference>
<evidence type="ECO:0000259" key="3">
    <source>
        <dbReference type="PROSITE" id="PS50206"/>
    </source>
</evidence>
<dbReference type="InterPro" id="IPR000594">
    <property type="entry name" value="ThiF_NAD_FAD-bd"/>
</dbReference>
<keyword evidence="5" id="KW-1185">Reference proteome</keyword>
<dbReference type="PANTHER" id="PTHR10953:SF102">
    <property type="entry name" value="ADENYLYLTRANSFERASE AND SULFURTRANSFERASE MOCS3"/>
    <property type="match status" value="1"/>
</dbReference>
<proteinExistence type="inferred from homology"/>
<dbReference type="GO" id="GO:0016779">
    <property type="term" value="F:nucleotidyltransferase activity"/>
    <property type="evidence" value="ECO:0007669"/>
    <property type="project" value="UniProtKB-KW"/>
</dbReference>
<comment type="similarity">
    <text evidence="1">Belongs to the HesA/MoeB/ThiF family.</text>
</comment>
<dbReference type="Proteomes" id="UP000010799">
    <property type="component" value="Chromosome"/>
</dbReference>
<sequence>MKNLSRYNQQIMLPEIGEEGQALLHCAHVLIIGAGGLSSTLLPILTGAGIGTISLYDEDHVEEKNLHRQTLFTMNDINHFKAKVAATRLESINPDCKIKPYIQRLTPANVAEAVAPADIIIDAADNFAVTYILSDACLDNKKPFVSASVLGLLGFVGCFCNEAPSYRAVFPSLPSQANSCSTTGVLGGVVSIIASIQAQLVLAYLLKFKPAPPGLMITFNGHGFIFGSFSFLNAPEPEENKKIPFISMNNICSSDIIFDLRSVEEMPSLPIKESIRLSLEDIPLWASNLSGNREQRIVFCCRSGLRAANAAYYFKEAGFSKVALIAFSAT</sequence>
<evidence type="ECO:0000313" key="4">
    <source>
        <dbReference type="EMBL" id="AGA64095.1"/>
    </source>
</evidence>
<dbReference type="SUPFAM" id="SSF69572">
    <property type="entry name" value="Activating enzymes of the ubiquitin-like proteins"/>
    <property type="match status" value="1"/>
</dbReference>
<dbReference type="SUPFAM" id="SSF52821">
    <property type="entry name" value="Rhodanese/Cell cycle control phosphatase"/>
    <property type="match status" value="1"/>
</dbReference>
<dbReference type="GO" id="GO:0008146">
    <property type="term" value="F:sulfotransferase activity"/>
    <property type="evidence" value="ECO:0007669"/>
    <property type="project" value="TreeGrafter"/>
</dbReference>
<keyword evidence="4" id="KW-0548">Nucleotidyltransferase</keyword>
<dbReference type="PANTHER" id="PTHR10953">
    <property type="entry name" value="UBIQUITIN-ACTIVATING ENZYME E1"/>
    <property type="match status" value="1"/>
</dbReference>
<dbReference type="PROSITE" id="PS50206">
    <property type="entry name" value="RHODANESE_3"/>
    <property type="match status" value="1"/>
</dbReference>
<dbReference type="Pfam" id="PF00581">
    <property type="entry name" value="Rhodanese"/>
    <property type="match status" value="1"/>
</dbReference>
<dbReference type="Gene3D" id="3.40.50.720">
    <property type="entry name" value="NAD(P)-binding Rossmann-like Domain"/>
    <property type="match status" value="1"/>
</dbReference>
<gene>
    <name evidence="4" type="ordered locus">B488_01020</name>
</gene>
<dbReference type="GO" id="GO:0005829">
    <property type="term" value="C:cytosol"/>
    <property type="evidence" value="ECO:0007669"/>
    <property type="project" value="TreeGrafter"/>
</dbReference>
<dbReference type="HOGENOM" id="CLU_013325_1_0_5"/>
<evidence type="ECO:0000256" key="1">
    <source>
        <dbReference type="ARBA" id="ARBA00009919"/>
    </source>
</evidence>
<dbReference type="InterPro" id="IPR045886">
    <property type="entry name" value="ThiF/MoeB/HesA"/>
</dbReference>
<dbReference type="CDD" id="cd00757">
    <property type="entry name" value="ThiF_MoeB_HesA_family"/>
    <property type="match status" value="1"/>
</dbReference>
<dbReference type="Gene3D" id="3.40.250.10">
    <property type="entry name" value="Rhodanese-like domain"/>
    <property type="match status" value="1"/>
</dbReference>
<keyword evidence="4" id="KW-0808">Transferase</keyword>
<dbReference type="GO" id="GO:0004792">
    <property type="term" value="F:thiosulfate-cyanide sulfurtransferase activity"/>
    <property type="evidence" value="ECO:0007669"/>
    <property type="project" value="TreeGrafter"/>
</dbReference>
<protein>
    <submittedName>
        <fullName evidence="4">Sulfur carrier protein adenylyltransferase ThiF</fullName>
    </submittedName>
</protein>
<keyword evidence="2" id="KW-0812">Transmembrane</keyword>
<dbReference type="RefSeq" id="WP_015272522.1">
    <property type="nucleotide sequence ID" value="NC_019907.1"/>
</dbReference>
<dbReference type="Pfam" id="PF00899">
    <property type="entry name" value="ThiF"/>
    <property type="match status" value="1"/>
</dbReference>
<dbReference type="eggNOG" id="COG0476">
    <property type="taxonomic scope" value="Bacteria"/>
</dbReference>
<dbReference type="STRING" id="1215343.B488_01020"/>
<keyword evidence="2" id="KW-0472">Membrane</keyword>
<evidence type="ECO:0000313" key="5">
    <source>
        <dbReference type="Proteomes" id="UP000010799"/>
    </source>
</evidence>
<dbReference type="InterPro" id="IPR001763">
    <property type="entry name" value="Rhodanese-like_dom"/>
</dbReference>
<accession>L0ETE7</accession>
<keyword evidence="2" id="KW-1133">Transmembrane helix</keyword>
<feature type="domain" description="Rhodanese" evidence="3">
    <location>
        <begin position="256"/>
        <end position="328"/>
    </location>
</feature>
<dbReference type="GO" id="GO:0008641">
    <property type="term" value="F:ubiquitin-like modifier activating enzyme activity"/>
    <property type="evidence" value="ECO:0007669"/>
    <property type="project" value="InterPro"/>
</dbReference>
<dbReference type="PATRIC" id="fig|1215343.11.peg.107"/>
<dbReference type="InterPro" id="IPR036873">
    <property type="entry name" value="Rhodanese-like_dom_sf"/>
</dbReference>
<feature type="transmembrane region" description="Helical" evidence="2">
    <location>
        <begin position="184"/>
        <end position="206"/>
    </location>
</feature>
<dbReference type="CDD" id="cd00158">
    <property type="entry name" value="RHOD"/>
    <property type="match status" value="1"/>
</dbReference>
<name>L0ETE7_LIBCB</name>
<dbReference type="AlphaFoldDB" id="L0ETE7"/>
<dbReference type="InterPro" id="IPR035985">
    <property type="entry name" value="Ubiquitin-activating_enz"/>
</dbReference>
<reference evidence="4 5" key="1">
    <citation type="journal article" date="2012" name="Stand. Genomic Sci.">
        <title>Complete genome sequence of Liberibacter crescens BT-1.</title>
        <authorList>
            <person name="Leonard M.T."/>
            <person name="Fagen J.R."/>
            <person name="Davis-Richardson A.G."/>
            <person name="Davis M.J."/>
            <person name="Triplett E.W."/>
        </authorList>
    </citation>
    <scope>NUCLEOTIDE SEQUENCE [LARGE SCALE GENOMIC DNA]</scope>
    <source>
        <strain evidence="4 5">BT-1</strain>
    </source>
</reference>
<evidence type="ECO:0000256" key="2">
    <source>
        <dbReference type="SAM" id="Phobius"/>
    </source>
</evidence>